<evidence type="ECO:0000313" key="2">
    <source>
        <dbReference type="Proteomes" id="UP001145114"/>
    </source>
</evidence>
<proteinExistence type="predicted"/>
<sequence>MPHDPPNWPTPLLSLKLPSVKASPTDHDHRRLFSAIRHILRQGSPTCDRGLTVWLSIPELSKTEFAAMPVKEQWLAVQHCLSKVYTAGTFEAKKLGRPYLPIDIIIEEMAGYTRKAFDLYGFFEYHGEAADDDWHTGLGPSVGESFDRDNSNTGSIAGCWFEHSALGGTFDHLHAGHKVLLTMAAYASRVQMTCGISGKYLRFYLIVSLSDKYGPTSTDPSIDALVVSLETLKGSHDLNDKRRANSLEPMELLVIDVIGGSDDGNGYKIFDADGTDDISTLKLSSTLIRQNLARSNQQSIS</sequence>
<comment type="caution">
    <text evidence="1">The sequence shown here is derived from an EMBL/GenBank/DDBJ whole genome shotgun (WGS) entry which is preliminary data.</text>
</comment>
<evidence type="ECO:0000313" key="1">
    <source>
        <dbReference type="EMBL" id="KAJ1678114.1"/>
    </source>
</evidence>
<keyword evidence="2" id="KW-1185">Reference proteome</keyword>
<gene>
    <name evidence="1" type="ORF">EV182_004745</name>
</gene>
<accession>A0ACC1HW50</accession>
<dbReference type="EMBL" id="JAMZIH010001526">
    <property type="protein sequence ID" value="KAJ1678114.1"/>
    <property type="molecule type" value="Genomic_DNA"/>
</dbReference>
<reference evidence="1" key="1">
    <citation type="submission" date="2022-06" db="EMBL/GenBank/DDBJ databases">
        <title>Phylogenomic reconstructions and comparative analyses of Kickxellomycotina fungi.</title>
        <authorList>
            <person name="Reynolds N.K."/>
            <person name="Stajich J.E."/>
            <person name="Barry K."/>
            <person name="Grigoriev I.V."/>
            <person name="Crous P."/>
            <person name="Smith M.E."/>
        </authorList>
    </citation>
    <scope>NUCLEOTIDE SEQUENCE</scope>
    <source>
        <strain evidence="1">RSA 2271</strain>
    </source>
</reference>
<dbReference type="Proteomes" id="UP001145114">
    <property type="component" value="Unassembled WGS sequence"/>
</dbReference>
<protein>
    <submittedName>
        <fullName evidence="1">Uncharacterized protein</fullName>
    </submittedName>
</protein>
<name>A0ACC1HW50_9FUNG</name>
<organism evidence="1 2">
    <name type="scientific">Spiromyces aspiralis</name>
    <dbReference type="NCBI Taxonomy" id="68401"/>
    <lineage>
        <taxon>Eukaryota</taxon>
        <taxon>Fungi</taxon>
        <taxon>Fungi incertae sedis</taxon>
        <taxon>Zoopagomycota</taxon>
        <taxon>Kickxellomycotina</taxon>
        <taxon>Kickxellomycetes</taxon>
        <taxon>Kickxellales</taxon>
        <taxon>Kickxellaceae</taxon>
        <taxon>Spiromyces</taxon>
    </lineage>
</organism>